<dbReference type="InterPro" id="IPR012334">
    <property type="entry name" value="Pectin_lyas_fold"/>
</dbReference>
<protein>
    <submittedName>
        <fullName evidence="3">Right-handed parallel beta-helix repeat-containing protein</fullName>
    </submittedName>
</protein>
<feature type="signal peptide" evidence="2">
    <location>
        <begin position="1"/>
        <end position="30"/>
    </location>
</feature>
<evidence type="ECO:0000256" key="1">
    <source>
        <dbReference type="SAM" id="MobiDB-lite"/>
    </source>
</evidence>
<dbReference type="Proteomes" id="UP001595997">
    <property type="component" value="Unassembled WGS sequence"/>
</dbReference>
<reference evidence="4" key="1">
    <citation type="journal article" date="2019" name="Int. J. Syst. Evol. Microbiol.">
        <title>The Global Catalogue of Microorganisms (GCM) 10K type strain sequencing project: providing services to taxonomists for standard genome sequencing and annotation.</title>
        <authorList>
            <consortium name="The Broad Institute Genomics Platform"/>
            <consortium name="The Broad Institute Genome Sequencing Center for Infectious Disease"/>
            <person name="Wu L."/>
            <person name="Ma J."/>
        </authorList>
    </citation>
    <scope>NUCLEOTIDE SEQUENCE [LARGE SCALE GENOMIC DNA]</scope>
    <source>
        <strain evidence="4">CGMCC 4.7357</strain>
    </source>
</reference>
<proteinExistence type="predicted"/>
<accession>A0ABV9A877</accession>
<sequence length="385" mass="38808">MTDTLRRVTLTAVTGLGLCLTLLPAGQAQAQAPTRVPCGDVAALKTAISDANTNGGTIALAPRCTYSLTAADNPDDGLPEITGKVRITGDRTTVQRAPSAAASFRVFHVTQGGSLSLDSLTVRGGDASGSGFAAGGGGIFNDQGRLTLTDATVRDNNAGFLGGGLWNNGGTLVLKNTTVRDNETQVAGGVATTGTMTMRGGSLRDNTASFWGGGLGNAGDTTLNNVSVDGNNVGEGNGGLGGGIMTMSISSGTGTQTGPLRLNSTQVRDNIAENSGGGIFIGFEEPTTLYKSVVTRNTANGGPEQGGGINNDGGRFGVIIRPTGSSERQQSKAGASAKQTLPEVNLIRSAVFKNHPTNCAPPGSVPRCDAVGSAPATNTPQADRS</sequence>
<keyword evidence="2" id="KW-0732">Signal</keyword>
<evidence type="ECO:0000313" key="4">
    <source>
        <dbReference type="Proteomes" id="UP001595997"/>
    </source>
</evidence>
<dbReference type="RefSeq" id="WP_386448796.1">
    <property type="nucleotide sequence ID" value="NZ_JBHSFH010000007.1"/>
</dbReference>
<feature type="region of interest" description="Disordered" evidence="1">
    <location>
        <begin position="355"/>
        <end position="385"/>
    </location>
</feature>
<gene>
    <name evidence="3" type="ORF">ACFPA8_16075</name>
</gene>
<dbReference type="InterPro" id="IPR011050">
    <property type="entry name" value="Pectin_lyase_fold/virulence"/>
</dbReference>
<name>A0ABV9A877_9ACTN</name>
<comment type="caution">
    <text evidence="3">The sequence shown here is derived from an EMBL/GenBank/DDBJ whole genome shotgun (WGS) entry which is preliminary data.</text>
</comment>
<dbReference type="Gene3D" id="2.160.20.10">
    <property type="entry name" value="Single-stranded right-handed beta-helix, Pectin lyase-like"/>
    <property type="match status" value="1"/>
</dbReference>
<evidence type="ECO:0000256" key="2">
    <source>
        <dbReference type="SAM" id="SignalP"/>
    </source>
</evidence>
<feature type="chain" id="PRO_5046674032" evidence="2">
    <location>
        <begin position="31"/>
        <end position="385"/>
    </location>
</feature>
<evidence type="ECO:0000313" key="3">
    <source>
        <dbReference type="EMBL" id="MFC4495647.1"/>
    </source>
</evidence>
<dbReference type="SUPFAM" id="SSF51126">
    <property type="entry name" value="Pectin lyase-like"/>
    <property type="match status" value="1"/>
</dbReference>
<keyword evidence="4" id="KW-1185">Reference proteome</keyword>
<organism evidence="3 4">
    <name type="scientific">Streptomyces ovatisporus</name>
    <dbReference type="NCBI Taxonomy" id="1128682"/>
    <lineage>
        <taxon>Bacteria</taxon>
        <taxon>Bacillati</taxon>
        <taxon>Actinomycetota</taxon>
        <taxon>Actinomycetes</taxon>
        <taxon>Kitasatosporales</taxon>
        <taxon>Streptomycetaceae</taxon>
        <taxon>Streptomyces</taxon>
    </lineage>
</organism>
<dbReference type="EMBL" id="JBHSFH010000007">
    <property type="protein sequence ID" value="MFC4495647.1"/>
    <property type="molecule type" value="Genomic_DNA"/>
</dbReference>
<feature type="compositionally biased region" description="Polar residues" evidence="1">
    <location>
        <begin position="375"/>
        <end position="385"/>
    </location>
</feature>